<dbReference type="EMBL" id="JBFXLQ010000020">
    <property type="protein sequence ID" value="KAL2867135.1"/>
    <property type="molecule type" value="Genomic_DNA"/>
</dbReference>
<proteinExistence type="predicted"/>
<evidence type="ECO:0000313" key="1">
    <source>
        <dbReference type="EMBL" id="KAL2867135.1"/>
    </source>
</evidence>
<reference evidence="1 2" key="1">
    <citation type="submission" date="2024-07" db="EMBL/GenBank/DDBJ databases">
        <title>Section-level genome sequencing and comparative genomics of Aspergillus sections Usti and Cavernicolus.</title>
        <authorList>
            <consortium name="Lawrence Berkeley National Laboratory"/>
            <person name="Nybo J.L."/>
            <person name="Vesth T.C."/>
            <person name="Theobald S."/>
            <person name="Frisvad J.C."/>
            <person name="Larsen T.O."/>
            <person name="Kjaerboelling I."/>
            <person name="Rothschild-Mancinelli K."/>
            <person name="Lyhne E.K."/>
            <person name="Kogle M.E."/>
            <person name="Barry K."/>
            <person name="Clum A."/>
            <person name="Na H."/>
            <person name="Ledsgaard L."/>
            <person name="Lin J."/>
            <person name="Lipzen A."/>
            <person name="Kuo A."/>
            <person name="Riley R."/>
            <person name="Mondo S."/>
            <person name="Labutti K."/>
            <person name="Haridas S."/>
            <person name="Pangalinan J."/>
            <person name="Salamov A.A."/>
            <person name="Simmons B.A."/>
            <person name="Magnuson J.K."/>
            <person name="Chen J."/>
            <person name="Drula E."/>
            <person name="Henrissat B."/>
            <person name="Wiebenga A."/>
            <person name="Lubbers R.J."/>
            <person name="Gomes A.C."/>
            <person name="Macurrencykelacurrency M.R."/>
            <person name="Stajich J."/>
            <person name="Grigoriev I.V."/>
            <person name="Mortensen U.H."/>
            <person name="De Vries R.P."/>
            <person name="Baker S.E."/>
            <person name="Andersen M.R."/>
        </authorList>
    </citation>
    <scope>NUCLEOTIDE SEQUENCE [LARGE SCALE GENOMIC DNA]</scope>
    <source>
        <strain evidence="1 2">CBS 449.75</strain>
    </source>
</reference>
<organism evidence="1 2">
    <name type="scientific">Aspergillus lucknowensis</name>
    <dbReference type="NCBI Taxonomy" id="176173"/>
    <lineage>
        <taxon>Eukaryota</taxon>
        <taxon>Fungi</taxon>
        <taxon>Dikarya</taxon>
        <taxon>Ascomycota</taxon>
        <taxon>Pezizomycotina</taxon>
        <taxon>Eurotiomycetes</taxon>
        <taxon>Eurotiomycetidae</taxon>
        <taxon>Eurotiales</taxon>
        <taxon>Aspergillaceae</taxon>
        <taxon>Aspergillus</taxon>
        <taxon>Aspergillus subgen. Nidulantes</taxon>
    </lineage>
</organism>
<evidence type="ECO:0000313" key="2">
    <source>
        <dbReference type="Proteomes" id="UP001610432"/>
    </source>
</evidence>
<dbReference type="GeneID" id="98144168"/>
<sequence length="75" mass="8138">MSAISSPATQYITCSTHIPPHILYLAHLIHACVTVRMILEKGVFDYLLQQSSRSLVIVSPGAVVGSWPFSLLASL</sequence>
<protein>
    <submittedName>
        <fullName evidence="1">Uncharacterized protein</fullName>
    </submittedName>
</protein>
<feature type="non-terminal residue" evidence="1">
    <location>
        <position position="75"/>
    </location>
</feature>
<keyword evidence="2" id="KW-1185">Reference proteome</keyword>
<dbReference type="Proteomes" id="UP001610432">
    <property type="component" value="Unassembled WGS sequence"/>
</dbReference>
<name>A0ABR4LRI4_9EURO</name>
<comment type="caution">
    <text evidence="1">The sequence shown here is derived from an EMBL/GenBank/DDBJ whole genome shotgun (WGS) entry which is preliminary data.</text>
</comment>
<dbReference type="RefSeq" id="XP_070886114.1">
    <property type="nucleotide sequence ID" value="XM_071029096.1"/>
</dbReference>
<accession>A0ABR4LRI4</accession>
<gene>
    <name evidence="1" type="ORF">BJX67DRAFT_353161</name>
</gene>